<dbReference type="InterPro" id="IPR045168">
    <property type="entry name" value="YTH_prot"/>
</dbReference>
<proteinExistence type="inferred from homology"/>
<dbReference type="InterPro" id="IPR007275">
    <property type="entry name" value="YTH_domain"/>
</dbReference>
<dbReference type="GO" id="GO:0061157">
    <property type="term" value="P:mRNA destabilization"/>
    <property type="evidence" value="ECO:0007669"/>
    <property type="project" value="TreeGrafter"/>
</dbReference>
<evidence type="ECO:0000313" key="3">
    <source>
        <dbReference type="EMBL" id="KAF9613312.1"/>
    </source>
</evidence>
<dbReference type="GO" id="GO:0005737">
    <property type="term" value="C:cytoplasm"/>
    <property type="evidence" value="ECO:0007669"/>
    <property type="project" value="TreeGrafter"/>
</dbReference>
<dbReference type="Pfam" id="PF04146">
    <property type="entry name" value="YTH"/>
    <property type="match status" value="1"/>
</dbReference>
<feature type="domain" description="YTH" evidence="2">
    <location>
        <begin position="60"/>
        <end position="90"/>
    </location>
</feature>
<dbReference type="PANTHER" id="PTHR12357:SF99">
    <property type="entry name" value="YTH DOMAIN-CONTAINING PROTEIN ECT2-RELATED"/>
    <property type="match status" value="1"/>
</dbReference>
<dbReference type="OrthoDB" id="1708397at2759"/>
<evidence type="ECO:0000259" key="2">
    <source>
        <dbReference type="Pfam" id="PF04146"/>
    </source>
</evidence>
<gene>
    <name evidence="3" type="ORF">IFM89_006822</name>
</gene>
<evidence type="ECO:0000313" key="4">
    <source>
        <dbReference type="Proteomes" id="UP000631114"/>
    </source>
</evidence>
<dbReference type="GO" id="GO:0003729">
    <property type="term" value="F:mRNA binding"/>
    <property type="evidence" value="ECO:0007669"/>
    <property type="project" value="UniProtKB-UniRule"/>
</dbReference>
<comment type="caution">
    <text evidence="3">The sequence shown here is derived from an EMBL/GenBank/DDBJ whole genome shotgun (WGS) entry which is preliminary data.</text>
</comment>
<evidence type="ECO:0000256" key="1">
    <source>
        <dbReference type="RuleBase" id="RU369095"/>
    </source>
</evidence>
<dbReference type="EMBL" id="JADFTS010000003">
    <property type="protein sequence ID" value="KAF9613312.1"/>
    <property type="molecule type" value="Genomic_DNA"/>
</dbReference>
<keyword evidence="1" id="KW-0694">RNA-binding</keyword>
<dbReference type="Gene3D" id="3.10.590.10">
    <property type="entry name" value="ph1033 like domains"/>
    <property type="match status" value="1"/>
</dbReference>
<comment type="function">
    <text evidence="1">Specifically recognizes and binds N6-methyladenosine (m6A)-containing RNAs, and regulates mRNA stability. M6A is a modification present at internal sites of mRNAs and some non-coding RNAs and plays a role in mRNA stability and processing.</text>
</comment>
<keyword evidence="4" id="KW-1185">Reference proteome</keyword>
<dbReference type="Proteomes" id="UP000631114">
    <property type="component" value="Unassembled WGS sequence"/>
</dbReference>
<organism evidence="3 4">
    <name type="scientific">Coptis chinensis</name>
    <dbReference type="NCBI Taxonomy" id="261450"/>
    <lineage>
        <taxon>Eukaryota</taxon>
        <taxon>Viridiplantae</taxon>
        <taxon>Streptophyta</taxon>
        <taxon>Embryophyta</taxon>
        <taxon>Tracheophyta</taxon>
        <taxon>Spermatophyta</taxon>
        <taxon>Magnoliopsida</taxon>
        <taxon>Ranunculales</taxon>
        <taxon>Ranunculaceae</taxon>
        <taxon>Coptidoideae</taxon>
        <taxon>Coptis</taxon>
    </lineage>
</organism>
<name>A0A835M1V4_9MAGN</name>
<dbReference type="GO" id="GO:1990247">
    <property type="term" value="F:N6-methyladenosine-containing RNA reader activity"/>
    <property type="evidence" value="ECO:0007669"/>
    <property type="project" value="UniProtKB-UniRule"/>
</dbReference>
<dbReference type="PANTHER" id="PTHR12357">
    <property type="entry name" value="YTH YT521-B HOMOLOGY DOMAIN-CONTAINING"/>
    <property type="match status" value="1"/>
</dbReference>
<comment type="similarity">
    <text evidence="1">Belongs to the YTHDF family.</text>
</comment>
<sequence length="123" mass="13783">MKSLEKDGYKVIGDYLIARDGIELLSKLNHMPVAYRSTIVIQQQAVEVPQLGGETGQLIEDDVHKSIKYSLWASTPNGNKKLNAGYQEAQEKSGDCRVHAVLYKFCASYSKDSFLRSLFNILV</sequence>
<protein>
    <recommendedName>
        <fullName evidence="1">YTH domain-containing family protein</fullName>
    </recommendedName>
</protein>
<dbReference type="AlphaFoldDB" id="A0A835M1V4"/>
<accession>A0A835M1V4</accession>
<reference evidence="3 4" key="1">
    <citation type="submission" date="2020-10" db="EMBL/GenBank/DDBJ databases">
        <title>The Coptis chinensis genome and diversification of protoberbering-type alkaloids.</title>
        <authorList>
            <person name="Wang B."/>
            <person name="Shu S."/>
            <person name="Song C."/>
            <person name="Liu Y."/>
        </authorList>
    </citation>
    <scope>NUCLEOTIDE SEQUENCE [LARGE SCALE GENOMIC DNA]</scope>
    <source>
        <strain evidence="3">HL-2020</strain>
        <tissue evidence="3">Leaf</tissue>
    </source>
</reference>